<dbReference type="GO" id="GO:0033194">
    <property type="term" value="P:response to hydroperoxide"/>
    <property type="evidence" value="ECO:0007669"/>
    <property type="project" value="TreeGrafter"/>
</dbReference>
<gene>
    <name evidence="1" type="ORF">CXR34_13010</name>
</gene>
<name>A0A2K9DL99_9MICO</name>
<dbReference type="KEGG" id="mhos:CXR34_13010"/>
<dbReference type="EMBL" id="CP025299">
    <property type="protein sequence ID" value="AUG30277.1"/>
    <property type="molecule type" value="Genomic_DNA"/>
</dbReference>
<dbReference type="GO" id="GO:0005829">
    <property type="term" value="C:cytosol"/>
    <property type="evidence" value="ECO:0007669"/>
    <property type="project" value="TreeGrafter"/>
</dbReference>
<reference evidence="1 2" key="1">
    <citation type="submission" date="2017-12" db="EMBL/GenBank/DDBJ databases">
        <title>Isolation and characterization of estrogens degradatiion strain Microbacterium hominis SJTG1.</title>
        <authorList>
            <person name="Xiong W."/>
            <person name="Yin C."/>
            <person name="Zheng D."/>
            <person name="Liang R."/>
        </authorList>
    </citation>
    <scope>NUCLEOTIDE SEQUENCE [LARGE SCALE GENOMIC DNA]</scope>
    <source>
        <strain evidence="1 2">SJTG1</strain>
    </source>
</reference>
<dbReference type="InterPro" id="IPR005583">
    <property type="entry name" value="YaaA"/>
</dbReference>
<dbReference type="Proteomes" id="UP000233276">
    <property type="component" value="Chromosome"/>
</dbReference>
<dbReference type="PANTHER" id="PTHR30283:SF4">
    <property type="entry name" value="PEROXIDE STRESS RESISTANCE PROTEIN YAAA"/>
    <property type="match status" value="1"/>
</dbReference>
<accession>A0A2K9DL99</accession>
<dbReference type="PANTHER" id="PTHR30283">
    <property type="entry name" value="PEROXIDE STRESS RESPONSE PROTEIN YAAA"/>
    <property type="match status" value="1"/>
</dbReference>
<dbReference type="RefSeq" id="WP_101306625.1">
    <property type="nucleotide sequence ID" value="NZ_CP025299.1"/>
</dbReference>
<dbReference type="Pfam" id="PF03883">
    <property type="entry name" value="H2O2_YaaD"/>
    <property type="match status" value="1"/>
</dbReference>
<dbReference type="AlphaFoldDB" id="A0A2K9DL99"/>
<evidence type="ECO:0000313" key="2">
    <source>
        <dbReference type="Proteomes" id="UP000233276"/>
    </source>
</evidence>
<organism evidence="1 2">
    <name type="scientific">Microbacterium hominis</name>
    <dbReference type="NCBI Taxonomy" id="162426"/>
    <lineage>
        <taxon>Bacteria</taxon>
        <taxon>Bacillati</taxon>
        <taxon>Actinomycetota</taxon>
        <taxon>Actinomycetes</taxon>
        <taxon>Micrococcales</taxon>
        <taxon>Microbacteriaceae</taxon>
        <taxon>Microbacterium</taxon>
    </lineage>
</organism>
<protein>
    <submittedName>
        <fullName evidence="1">Peroxide stress protein YaaA</fullName>
    </submittedName>
</protein>
<sequence length="250" mass="26042">MLILLPPSETKRPGGRASRPLDVGSLALPALTDAREAVIDALIALSADEDAAAAVLRLSARQRGDIADNAALRRAPTMPAIDRYTGVLFDALDAATLEPAARRWLGAHVLIHSAPFGPVAALDAIPAYRLAAGTALPGIPPLRRHWAGAVSSALAAEAPAFVLDLRSEAYAALGPVPSGLRCAYLRVVTVGDDGTARALNHFNKAGKGALVRALAQTRPRISTIDALLRWATANDVVLREGAAGEIELVV</sequence>
<evidence type="ECO:0000313" key="1">
    <source>
        <dbReference type="EMBL" id="AUG30277.1"/>
    </source>
</evidence>
<proteinExistence type="predicted"/>